<reference evidence="2" key="1">
    <citation type="submission" date="2014-09" db="EMBL/GenBank/DDBJ databases">
        <authorList>
            <person name="Magalhaes I.L.F."/>
            <person name="Oliveira U."/>
            <person name="Santos F.R."/>
            <person name="Vidigal T.H.D.A."/>
            <person name="Brescovit A.D."/>
            <person name="Santos A.J."/>
        </authorList>
    </citation>
    <scope>NUCLEOTIDE SEQUENCE</scope>
    <source>
        <tissue evidence="2">Shoot tissue taken approximately 20 cm above the soil surface</tissue>
    </source>
</reference>
<feature type="transmembrane region" description="Helical" evidence="1">
    <location>
        <begin position="6"/>
        <end position="27"/>
    </location>
</feature>
<protein>
    <submittedName>
        <fullName evidence="2">Uncharacterized protein</fullName>
    </submittedName>
</protein>
<keyword evidence="1" id="KW-0812">Transmembrane</keyword>
<dbReference type="EMBL" id="GBRH01247658">
    <property type="protein sequence ID" value="JAD50237.1"/>
    <property type="molecule type" value="Transcribed_RNA"/>
</dbReference>
<dbReference type="AlphaFoldDB" id="A0A0A9AT26"/>
<organism evidence="2">
    <name type="scientific">Arundo donax</name>
    <name type="common">Giant reed</name>
    <name type="synonym">Donax arundinaceus</name>
    <dbReference type="NCBI Taxonomy" id="35708"/>
    <lineage>
        <taxon>Eukaryota</taxon>
        <taxon>Viridiplantae</taxon>
        <taxon>Streptophyta</taxon>
        <taxon>Embryophyta</taxon>
        <taxon>Tracheophyta</taxon>
        <taxon>Spermatophyta</taxon>
        <taxon>Magnoliopsida</taxon>
        <taxon>Liliopsida</taxon>
        <taxon>Poales</taxon>
        <taxon>Poaceae</taxon>
        <taxon>PACMAD clade</taxon>
        <taxon>Arundinoideae</taxon>
        <taxon>Arundineae</taxon>
        <taxon>Arundo</taxon>
    </lineage>
</organism>
<reference evidence="2" key="2">
    <citation type="journal article" date="2015" name="Data Brief">
        <title>Shoot transcriptome of the giant reed, Arundo donax.</title>
        <authorList>
            <person name="Barrero R.A."/>
            <person name="Guerrero F.D."/>
            <person name="Moolhuijzen P."/>
            <person name="Goolsby J.A."/>
            <person name="Tidwell J."/>
            <person name="Bellgard S.E."/>
            <person name="Bellgard M.I."/>
        </authorList>
    </citation>
    <scope>NUCLEOTIDE SEQUENCE</scope>
    <source>
        <tissue evidence="2">Shoot tissue taken approximately 20 cm above the soil surface</tissue>
    </source>
</reference>
<sequence length="45" mass="5313">MYEFSSSLYLVWSLVLVPFLSHAYLYYASSRNHPPNFTKQASQLR</sequence>
<keyword evidence="1" id="KW-1133">Transmembrane helix</keyword>
<evidence type="ECO:0000256" key="1">
    <source>
        <dbReference type="SAM" id="Phobius"/>
    </source>
</evidence>
<evidence type="ECO:0000313" key="2">
    <source>
        <dbReference type="EMBL" id="JAD50237.1"/>
    </source>
</evidence>
<keyword evidence="1" id="KW-0472">Membrane</keyword>
<proteinExistence type="predicted"/>
<name>A0A0A9AT26_ARUDO</name>
<accession>A0A0A9AT26</accession>